<evidence type="ECO:0000313" key="2">
    <source>
        <dbReference type="EMBL" id="GBP20992.1"/>
    </source>
</evidence>
<keyword evidence="3" id="KW-1185">Reference proteome</keyword>
<dbReference type="Pfam" id="PF00078">
    <property type="entry name" value="RVT_1"/>
    <property type="match status" value="1"/>
</dbReference>
<protein>
    <recommendedName>
        <fullName evidence="1">Reverse transcriptase domain-containing protein</fullName>
    </recommendedName>
</protein>
<dbReference type="Proteomes" id="UP000299102">
    <property type="component" value="Unassembled WGS sequence"/>
</dbReference>
<dbReference type="InterPro" id="IPR043502">
    <property type="entry name" value="DNA/RNA_pol_sf"/>
</dbReference>
<comment type="caution">
    <text evidence="2">The sequence shown here is derived from an EMBL/GenBank/DDBJ whole genome shotgun (WGS) entry which is preliminary data.</text>
</comment>
<name>A0A4C1U3U5_EUMVA</name>
<dbReference type="OrthoDB" id="8775810at2759"/>
<evidence type="ECO:0000313" key="3">
    <source>
        <dbReference type="Proteomes" id="UP000299102"/>
    </source>
</evidence>
<dbReference type="AlphaFoldDB" id="A0A4C1U3U5"/>
<dbReference type="PANTHER" id="PTHR47027:SF20">
    <property type="entry name" value="REVERSE TRANSCRIPTASE-LIKE PROTEIN WITH RNA-DIRECTED DNA POLYMERASE DOMAIN"/>
    <property type="match status" value="1"/>
</dbReference>
<accession>A0A4C1U3U5</accession>
<dbReference type="EMBL" id="BGZK01000124">
    <property type="protein sequence ID" value="GBP20992.1"/>
    <property type="molecule type" value="Genomic_DNA"/>
</dbReference>
<dbReference type="PANTHER" id="PTHR47027">
    <property type="entry name" value="REVERSE TRANSCRIPTASE DOMAIN-CONTAINING PROTEIN"/>
    <property type="match status" value="1"/>
</dbReference>
<sequence length="210" mass="24143">MGYLMTDVKQPLYLSIKAKAYGRNSCVCVRINGTYTDWFDIRRGDKQGCATSPWLFNLFMDSCLYDLKEYECRLMRELSVKYLLYVDDQVILASSACGLQKWVGVAEEKRKIFFFHNRNNAMKMRSLYSMCGVSRKDKCRNCDDREGGCALMEDVVTKVEKGVLRWFGHLERMNESGLSKQIYRANVCDGKVGKGRPRKSYADHIGGKKG</sequence>
<dbReference type="GO" id="GO:0071897">
    <property type="term" value="P:DNA biosynthetic process"/>
    <property type="evidence" value="ECO:0007669"/>
    <property type="project" value="UniProtKB-ARBA"/>
</dbReference>
<dbReference type="SUPFAM" id="SSF56672">
    <property type="entry name" value="DNA/RNA polymerases"/>
    <property type="match status" value="1"/>
</dbReference>
<reference evidence="2 3" key="1">
    <citation type="journal article" date="2019" name="Commun. Biol.">
        <title>The bagworm genome reveals a unique fibroin gene that provides high tensile strength.</title>
        <authorList>
            <person name="Kono N."/>
            <person name="Nakamura H."/>
            <person name="Ohtoshi R."/>
            <person name="Tomita M."/>
            <person name="Numata K."/>
            <person name="Arakawa K."/>
        </authorList>
    </citation>
    <scope>NUCLEOTIDE SEQUENCE [LARGE SCALE GENOMIC DNA]</scope>
</reference>
<dbReference type="InterPro" id="IPR000477">
    <property type="entry name" value="RT_dom"/>
</dbReference>
<proteinExistence type="predicted"/>
<gene>
    <name evidence="2" type="ORF">EVAR_9566_1</name>
</gene>
<dbReference type="STRING" id="151549.A0A4C1U3U5"/>
<organism evidence="2 3">
    <name type="scientific">Eumeta variegata</name>
    <name type="common">Bagworm moth</name>
    <name type="synonym">Eumeta japonica</name>
    <dbReference type="NCBI Taxonomy" id="151549"/>
    <lineage>
        <taxon>Eukaryota</taxon>
        <taxon>Metazoa</taxon>
        <taxon>Ecdysozoa</taxon>
        <taxon>Arthropoda</taxon>
        <taxon>Hexapoda</taxon>
        <taxon>Insecta</taxon>
        <taxon>Pterygota</taxon>
        <taxon>Neoptera</taxon>
        <taxon>Endopterygota</taxon>
        <taxon>Lepidoptera</taxon>
        <taxon>Glossata</taxon>
        <taxon>Ditrysia</taxon>
        <taxon>Tineoidea</taxon>
        <taxon>Psychidae</taxon>
        <taxon>Oiketicinae</taxon>
        <taxon>Eumeta</taxon>
    </lineage>
</organism>
<feature type="domain" description="Reverse transcriptase" evidence="1">
    <location>
        <begin position="25"/>
        <end position="103"/>
    </location>
</feature>
<evidence type="ECO:0000259" key="1">
    <source>
        <dbReference type="Pfam" id="PF00078"/>
    </source>
</evidence>